<name>A0A250KSF7_9GAMM</name>
<dbReference type="Pfam" id="PF22422">
    <property type="entry name" value="MGH1-like_GH"/>
    <property type="match status" value="1"/>
</dbReference>
<proteinExistence type="predicted"/>
<evidence type="ECO:0000313" key="4">
    <source>
        <dbReference type="Proteomes" id="UP000266313"/>
    </source>
</evidence>
<organism evidence="3 4">
    <name type="scientific">Methylocaldum marinum</name>
    <dbReference type="NCBI Taxonomy" id="1432792"/>
    <lineage>
        <taxon>Bacteria</taxon>
        <taxon>Pseudomonadati</taxon>
        <taxon>Pseudomonadota</taxon>
        <taxon>Gammaproteobacteria</taxon>
        <taxon>Methylococcales</taxon>
        <taxon>Methylococcaceae</taxon>
        <taxon>Methylocaldum</taxon>
    </lineage>
</organism>
<sequence length="721" mass="80507">MEEGTSNENQWYVAATAPRTDEPSRVLKAEDTFGIFDRHGDIYQPSSSEQGLYHGGTRFLSHLELRINGERPLLLNSTIKKDNSLLTVDMTMPDLYEGEVLVIPMGSVHVFRSVVLASQTRHEHLRLVNYGDRTVLLNVEFRFAADYRDIFEVRGVHRPARGTLLTPDLKKDAAVLGYRGLDGEMRRTHIHFHWRPDQLNAEGCSTAIRLGVRDECHLHVSVCCSSDGAYVSPGNYYQAIDRLGANIVASRSNVAQIVTSNEQFNDWINRAAADLDMLVTETPHGPYPYAGVPWFSTPFGRDGIITAMQTLWIRPQLAKGVITYLAATQAEALESERDAEPGKILHEARSGEMAALGEIPFKRYYGTVDATPLFVLLAGHYYRRTGDRALMEQIWPHIERALNWIDRHGDWDGDGFVEYARHSTNGLIQQGWKDSNDSVFHADGSLAAAPVALCEVQGYVYEAKLLAAELADLLGRDEWSQRLRQQAAALKKRFNEAFWLDELDTFALALDGDKRPCAVRASNAGYALFTGIADPEYARRTADTLIATDSFNGWGIRTVAAGQCRYNPMSYHNGSVWPHDTAIAAMGLARYGFKDKALKILTGLFDAAVFLDLHRLPELFCGFSRLPGQGPTLYPVACSPQAWASGAIFQLLQGCLGLSFSPETPQIRFYHPRLPHYLNWLRISNLRFDAGVIDLALTRHAHDVGINVERKEGDIEVTVVV</sequence>
<dbReference type="AlphaFoldDB" id="A0A250KSF7"/>
<accession>A0A250KSF7</accession>
<feature type="domain" description="Mannosylglycerate hydrolase MGH1-like glycoside hydrolase" evidence="2">
    <location>
        <begin position="306"/>
        <end position="606"/>
    </location>
</feature>
<gene>
    <name evidence="3" type="ORF">sS8_2586</name>
</gene>
<keyword evidence="4" id="KW-1185">Reference proteome</keyword>
<dbReference type="RefSeq" id="WP_119629922.1">
    <property type="nucleotide sequence ID" value="NZ_AP017928.1"/>
</dbReference>
<dbReference type="KEGG" id="mmai:sS8_2586"/>
<reference evidence="3 4" key="1">
    <citation type="submission" date="2016-12" db="EMBL/GenBank/DDBJ databases">
        <title>Genome sequencing of Methylocaldum marinum.</title>
        <authorList>
            <person name="Takeuchi M."/>
            <person name="Kamagata Y."/>
            <person name="Hiraoka S."/>
            <person name="Oshima K."/>
            <person name="Hattori M."/>
            <person name="Iwasaki W."/>
        </authorList>
    </citation>
    <scope>NUCLEOTIDE SEQUENCE [LARGE SCALE GENOMIC DNA]</scope>
    <source>
        <strain evidence="3 4">S8</strain>
    </source>
</reference>
<feature type="domain" description="Putative glycogen debranching enzyme N-terminal" evidence="1">
    <location>
        <begin position="27"/>
        <end position="220"/>
    </location>
</feature>
<dbReference type="InterPro" id="IPR054491">
    <property type="entry name" value="MGH1-like_GH"/>
</dbReference>
<dbReference type="OrthoDB" id="9802524at2"/>
<evidence type="ECO:0000259" key="2">
    <source>
        <dbReference type="Pfam" id="PF22422"/>
    </source>
</evidence>
<dbReference type="Pfam" id="PF14742">
    <property type="entry name" value="GDE_N_bis"/>
    <property type="match status" value="1"/>
</dbReference>
<dbReference type="GO" id="GO:0005975">
    <property type="term" value="P:carbohydrate metabolic process"/>
    <property type="evidence" value="ECO:0007669"/>
    <property type="project" value="InterPro"/>
</dbReference>
<dbReference type="InterPro" id="IPR012341">
    <property type="entry name" value="6hp_glycosidase-like_sf"/>
</dbReference>
<dbReference type="SUPFAM" id="SSF48208">
    <property type="entry name" value="Six-hairpin glycosidases"/>
    <property type="match status" value="1"/>
</dbReference>
<dbReference type="EMBL" id="AP017928">
    <property type="protein sequence ID" value="BBA34537.1"/>
    <property type="molecule type" value="Genomic_DNA"/>
</dbReference>
<dbReference type="Proteomes" id="UP000266313">
    <property type="component" value="Chromosome"/>
</dbReference>
<evidence type="ECO:0000259" key="1">
    <source>
        <dbReference type="Pfam" id="PF14742"/>
    </source>
</evidence>
<evidence type="ECO:0000313" key="3">
    <source>
        <dbReference type="EMBL" id="BBA34537.1"/>
    </source>
</evidence>
<dbReference type="InterPro" id="IPR032856">
    <property type="entry name" value="GDE_N_bis"/>
</dbReference>
<protein>
    <submittedName>
        <fullName evidence="3">Amylo-alpha-1,6-glucosidase family</fullName>
    </submittedName>
</protein>
<dbReference type="InterPro" id="IPR008928">
    <property type="entry name" value="6-hairpin_glycosidase_sf"/>
</dbReference>
<dbReference type="Gene3D" id="1.50.10.10">
    <property type="match status" value="1"/>
</dbReference>